<dbReference type="InterPro" id="IPR017853">
    <property type="entry name" value="GH"/>
</dbReference>
<accession>A0A1I6SXY0</accession>
<dbReference type="Proteomes" id="UP000198660">
    <property type="component" value="Unassembled WGS sequence"/>
</dbReference>
<dbReference type="EMBL" id="FPAA01000008">
    <property type="protein sequence ID" value="SFS81658.1"/>
    <property type="molecule type" value="Genomic_DNA"/>
</dbReference>
<organism evidence="1 2">
    <name type="scientific">Marininema halotolerans</name>
    <dbReference type="NCBI Taxonomy" id="1155944"/>
    <lineage>
        <taxon>Bacteria</taxon>
        <taxon>Bacillati</taxon>
        <taxon>Bacillota</taxon>
        <taxon>Bacilli</taxon>
        <taxon>Bacillales</taxon>
        <taxon>Thermoactinomycetaceae</taxon>
        <taxon>Marininema</taxon>
    </lineage>
</organism>
<protein>
    <submittedName>
        <fullName evidence="1">Uncharacterized protein</fullName>
    </submittedName>
</protein>
<keyword evidence="2" id="KW-1185">Reference proteome</keyword>
<dbReference type="OrthoDB" id="3494876at2"/>
<reference evidence="2" key="1">
    <citation type="submission" date="2016-10" db="EMBL/GenBank/DDBJ databases">
        <authorList>
            <person name="Varghese N."/>
            <person name="Submissions S."/>
        </authorList>
    </citation>
    <scope>NUCLEOTIDE SEQUENCE [LARGE SCALE GENOMIC DNA]</scope>
    <source>
        <strain evidence="2">DSM 45789</strain>
    </source>
</reference>
<evidence type="ECO:0000313" key="2">
    <source>
        <dbReference type="Proteomes" id="UP000198660"/>
    </source>
</evidence>
<evidence type="ECO:0000313" key="1">
    <source>
        <dbReference type="EMBL" id="SFS81658.1"/>
    </source>
</evidence>
<dbReference type="AlphaFoldDB" id="A0A1I6SXY0"/>
<gene>
    <name evidence="1" type="ORF">SAMN05444972_108109</name>
</gene>
<dbReference type="SUPFAM" id="SSF51445">
    <property type="entry name" value="(Trans)glycosidases"/>
    <property type="match status" value="1"/>
</dbReference>
<name>A0A1I6SXY0_9BACL</name>
<dbReference type="RefSeq" id="WP_091837599.1">
    <property type="nucleotide sequence ID" value="NZ_FPAA01000008.1"/>
</dbReference>
<sequence length="562" mass="65321">MEPYLYSPFWSRWLIMMIVTLLLWGNSLFYPQAIFATQLTPPLPLTAPTNSILGDYAGEIRESHPRRDGIRHIDTPRTIRKLKELGVNTYFYLVWHQSTDWNDLRQEFLPAAQKADIHVWVYLVPPSEARSIQSEPFGTDFVAWFRAVGSVSKKYDHLKGIVIDDFNHNFSFFNPTYVKRMRAAGATFNPHLQFVPQIYYSAIHSRTLHPYRNLIDGVLMTFRDGQFRNTQRTQYLQKQIDHAAQILSSMHLPFYLMVHASKLSATPASPTVNYVKKSLGIGMRNLAAGKIQGLVTYVLYKEWFAEQREKIAHSGYGYASMFVPPDRKPLPGVYGEIKQVIYPDPSAKDYQLTFTHMDVYSHRIRRGQYWKQILINGQVVWQQDVTKGWLNRWQTQRIDLSKVLNGKKEAVISLRLLRNHTPSTRSWLYVGFDSLIPRGFSLENARFEEKQGWSSFSNHPSLLTSLLFYDPKRRFRVYLTTMADNTAYRLLDDTRQTGNPALVSSGETVLQHLIHDRKKSAQHELNHCLELIHKEKDTLSPSLYEHLLAQAKRLDRLLNISW</sequence>
<proteinExistence type="predicted"/>